<dbReference type="AlphaFoldDB" id="A0AAU7C830"/>
<reference evidence="1" key="1">
    <citation type="submission" date="2024-05" db="EMBL/GenBank/DDBJ databases">
        <title>Planctomycetes of the genus Singulisphaera possess chitinolytic capabilities.</title>
        <authorList>
            <person name="Ivanova A."/>
        </authorList>
    </citation>
    <scope>NUCLEOTIDE SEQUENCE</scope>
    <source>
        <strain evidence="1">Ch08T</strain>
    </source>
</reference>
<organism evidence="1">
    <name type="scientific">Singulisphaera sp. Ch08</name>
    <dbReference type="NCBI Taxonomy" id="3120278"/>
    <lineage>
        <taxon>Bacteria</taxon>
        <taxon>Pseudomonadati</taxon>
        <taxon>Planctomycetota</taxon>
        <taxon>Planctomycetia</taxon>
        <taxon>Isosphaerales</taxon>
        <taxon>Isosphaeraceae</taxon>
        <taxon>Singulisphaera</taxon>
    </lineage>
</organism>
<protein>
    <submittedName>
        <fullName evidence="1">Uncharacterized protein</fullName>
    </submittedName>
</protein>
<gene>
    <name evidence="1" type="ORF">V5E97_21515</name>
</gene>
<sequence>MRKPRRACRLQVESLEDKAAPSSFVPVLTQNTFNSVMQQLKQAAGTYSKTQNAAQFNARVTQLSSRIPFGRAQLLPIWQENQTIYTGVRDGSGAVMTQEMQATLIVYVRAGVQAGAFRFQ</sequence>
<dbReference type="EMBL" id="CP155447">
    <property type="protein sequence ID" value="XBH00931.1"/>
    <property type="molecule type" value="Genomic_DNA"/>
</dbReference>
<dbReference type="RefSeq" id="WP_406693613.1">
    <property type="nucleotide sequence ID" value="NZ_CP155447.1"/>
</dbReference>
<evidence type="ECO:0000313" key="1">
    <source>
        <dbReference type="EMBL" id="XBH00931.1"/>
    </source>
</evidence>
<name>A0AAU7C830_9BACT</name>
<accession>A0AAU7C830</accession>
<proteinExistence type="predicted"/>